<feature type="domain" description="Thioredoxin-like fold" evidence="9">
    <location>
        <begin position="109"/>
        <end position="229"/>
    </location>
</feature>
<protein>
    <recommendedName>
        <fullName evidence="7">Thiol:disulfide interchange protein</fullName>
    </recommendedName>
</protein>
<comment type="caution">
    <text evidence="10">The sequence shown here is derived from an EMBL/GenBank/DDBJ whole genome shotgun (WGS) entry which is preliminary data.</text>
</comment>
<keyword evidence="3 7" id="KW-0732">Signal</keyword>
<comment type="subcellular location">
    <subcellularLocation>
        <location evidence="1 7">Periplasm</location>
    </subcellularLocation>
</comment>
<keyword evidence="11" id="KW-1185">Reference proteome</keyword>
<dbReference type="PATRIC" id="fig|762967.3.peg.674"/>
<dbReference type="InterPro" id="IPR033954">
    <property type="entry name" value="DiS-bond_Isoase_DsbC/G"/>
</dbReference>
<feature type="signal peptide" evidence="7">
    <location>
        <begin position="1"/>
        <end position="21"/>
    </location>
</feature>
<keyword evidence="5" id="KW-1015">Disulfide bond</keyword>
<dbReference type="InterPro" id="IPR051470">
    <property type="entry name" value="Thiol:disulfide_interchange"/>
</dbReference>
<sequence length="232" mass="25656">MKIKHVLAAVAAVLCAAQAHADEETIRTNLMKNTGLRAESVRPAPVAGLWEVVVQGRVFYVDETVAHVITGSIIETKTQSNLTAARFQEVAKEAWSKWPFEDAVKQVFGKGEREVVVFSDANCTWCRRMESTFAEVGNLTVYTFIVPMLRGEENNREIVCAKDPARAWHDWMANGIRPQPAGVTCDSSVLMRNASLMSRFNITGAPTMFFPSGARISGAIPAEQLEELLQEQ</sequence>
<dbReference type="CDD" id="cd03020">
    <property type="entry name" value="DsbA_DsbC_DsbG"/>
    <property type="match status" value="1"/>
</dbReference>
<dbReference type="RefSeq" id="WP_008541557.1">
    <property type="nucleotide sequence ID" value="NZ_JH604926.1"/>
</dbReference>
<dbReference type="PANTHER" id="PTHR35272">
    <property type="entry name" value="THIOL:DISULFIDE INTERCHANGE PROTEIN DSBC-RELATED"/>
    <property type="match status" value="1"/>
</dbReference>
<dbReference type="Proteomes" id="UP000004956">
    <property type="component" value="Unassembled WGS sequence"/>
</dbReference>
<accession>H3KDN6</accession>
<organism evidence="10 11">
    <name type="scientific">Sutterella parvirubra YIT 11816</name>
    <dbReference type="NCBI Taxonomy" id="762967"/>
    <lineage>
        <taxon>Bacteria</taxon>
        <taxon>Pseudomonadati</taxon>
        <taxon>Pseudomonadota</taxon>
        <taxon>Betaproteobacteria</taxon>
        <taxon>Burkholderiales</taxon>
        <taxon>Sutterellaceae</taxon>
        <taxon>Sutterella</taxon>
    </lineage>
</organism>
<evidence type="ECO:0000256" key="7">
    <source>
        <dbReference type="RuleBase" id="RU364038"/>
    </source>
</evidence>
<name>H3KDN6_9BURK</name>
<dbReference type="Pfam" id="PF13098">
    <property type="entry name" value="Thioredoxin_2"/>
    <property type="match status" value="1"/>
</dbReference>
<evidence type="ECO:0000259" key="9">
    <source>
        <dbReference type="Pfam" id="PF13098"/>
    </source>
</evidence>
<dbReference type="AlphaFoldDB" id="H3KDN6"/>
<keyword evidence="4 7" id="KW-0574">Periplasm</keyword>
<dbReference type="STRING" id="762967.HMPREF9440_00847"/>
<evidence type="ECO:0000256" key="6">
    <source>
        <dbReference type="ARBA" id="ARBA00023284"/>
    </source>
</evidence>
<dbReference type="EMBL" id="AFBQ01000117">
    <property type="protein sequence ID" value="EHY31774.1"/>
    <property type="molecule type" value="Genomic_DNA"/>
</dbReference>
<feature type="domain" description="Disulphide bond isomerase DsbC/G N-terminal" evidence="8">
    <location>
        <begin position="18"/>
        <end position="84"/>
    </location>
</feature>
<evidence type="ECO:0000259" key="8">
    <source>
        <dbReference type="Pfam" id="PF10411"/>
    </source>
</evidence>
<evidence type="ECO:0000256" key="5">
    <source>
        <dbReference type="ARBA" id="ARBA00023157"/>
    </source>
</evidence>
<dbReference type="Gene3D" id="3.40.30.10">
    <property type="entry name" value="Glutaredoxin"/>
    <property type="match status" value="1"/>
</dbReference>
<dbReference type="InterPro" id="IPR012336">
    <property type="entry name" value="Thioredoxin-like_fold"/>
</dbReference>
<comment type="function">
    <text evidence="7">Required for disulfide bond formation in some periplasmic proteins. Acts by transferring its disulfide bond to other proteins and is reduced in the process.</text>
</comment>
<reference evidence="10 11" key="1">
    <citation type="submission" date="2011-11" db="EMBL/GenBank/DDBJ databases">
        <authorList>
            <person name="Weinstock G."/>
            <person name="Sodergren E."/>
            <person name="Clifton S."/>
            <person name="Fulton L."/>
            <person name="Fulton B."/>
            <person name="Courtney L."/>
            <person name="Fronick C."/>
            <person name="Harrison M."/>
            <person name="Strong C."/>
            <person name="Farmer C."/>
            <person name="Delahaunty K."/>
            <person name="Markovic C."/>
            <person name="Hall O."/>
            <person name="Minx P."/>
            <person name="Tomlinson C."/>
            <person name="Mitreva M."/>
            <person name="Hou S."/>
            <person name="Chen J."/>
            <person name="Wollam A."/>
            <person name="Pepin K.H."/>
            <person name="Johnson M."/>
            <person name="Bhonagiri V."/>
            <person name="Zhang X."/>
            <person name="Suruliraj S."/>
            <person name="Warren W."/>
            <person name="Chinwalla A."/>
            <person name="Mardis E.R."/>
            <person name="Wilson R.K."/>
        </authorList>
    </citation>
    <scope>NUCLEOTIDE SEQUENCE [LARGE SCALE GENOMIC DNA]</scope>
    <source>
        <strain evidence="10 11">YIT 11816</strain>
    </source>
</reference>
<evidence type="ECO:0000313" key="11">
    <source>
        <dbReference type="Proteomes" id="UP000004956"/>
    </source>
</evidence>
<dbReference type="Pfam" id="PF10411">
    <property type="entry name" value="DsbC_N"/>
    <property type="match status" value="1"/>
</dbReference>
<dbReference type="PANTHER" id="PTHR35272:SF3">
    <property type="entry name" value="THIOL:DISULFIDE INTERCHANGE PROTEIN DSBC"/>
    <property type="match status" value="1"/>
</dbReference>
<gene>
    <name evidence="10" type="ORF">HMPREF9440_00847</name>
</gene>
<dbReference type="GO" id="GO:0042597">
    <property type="term" value="C:periplasmic space"/>
    <property type="evidence" value="ECO:0007669"/>
    <property type="project" value="UniProtKB-SubCell"/>
</dbReference>
<evidence type="ECO:0000256" key="4">
    <source>
        <dbReference type="ARBA" id="ARBA00022764"/>
    </source>
</evidence>
<proteinExistence type="inferred from homology"/>
<dbReference type="Gene3D" id="3.10.450.70">
    <property type="entry name" value="Disulphide bond isomerase, DsbC/G, N-terminal"/>
    <property type="match status" value="1"/>
</dbReference>
<keyword evidence="6 7" id="KW-0676">Redox-active center</keyword>
<dbReference type="SUPFAM" id="SSF54423">
    <property type="entry name" value="DsbC/DsbG N-terminal domain-like"/>
    <property type="match status" value="1"/>
</dbReference>
<dbReference type="HOGENOM" id="CLU_083593_1_1_4"/>
<evidence type="ECO:0000256" key="1">
    <source>
        <dbReference type="ARBA" id="ARBA00004418"/>
    </source>
</evidence>
<dbReference type="InterPro" id="IPR009094">
    <property type="entry name" value="DiS-bond_isomerase_DsbC/G_N_sf"/>
</dbReference>
<evidence type="ECO:0000256" key="2">
    <source>
        <dbReference type="ARBA" id="ARBA00009813"/>
    </source>
</evidence>
<dbReference type="InterPro" id="IPR036249">
    <property type="entry name" value="Thioredoxin-like_sf"/>
</dbReference>
<feature type="chain" id="PRO_5010007974" description="Thiol:disulfide interchange protein" evidence="7">
    <location>
        <begin position="22"/>
        <end position="232"/>
    </location>
</feature>
<evidence type="ECO:0000313" key="10">
    <source>
        <dbReference type="EMBL" id="EHY31774.1"/>
    </source>
</evidence>
<comment type="similarity">
    <text evidence="2 7">Belongs to the thioredoxin family. DsbC subfamily.</text>
</comment>
<dbReference type="OrthoDB" id="12976at2"/>
<dbReference type="InterPro" id="IPR018950">
    <property type="entry name" value="DiS-bond_isomerase_DsbC/G_N"/>
</dbReference>
<evidence type="ECO:0000256" key="3">
    <source>
        <dbReference type="ARBA" id="ARBA00022729"/>
    </source>
</evidence>
<dbReference type="SUPFAM" id="SSF52833">
    <property type="entry name" value="Thioredoxin-like"/>
    <property type="match status" value="1"/>
</dbReference>